<comment type="similarity">
    <text evidence="3">Belongs to the TO family.</text>
</comment>
<evidence type="ECO:0000256" key="4">
    <source>
        <dbReference type="SAM" id="SignalP"/>
    </source>
</evidence>
<dbReference type="GO" id="GO:0007623">
    <property type="term" value="P:circadian rhythm"/>
    <property type="evidence" value="ECO:0007669"/>
    <property type="project" value="UniProtKB-ARBA"/>
</dbReference>
<dbReference type="EMBL" id="JADBJN010000004">
    <property type="protein sequence ID" value="KAG5666673.1"/>
    <property type="molecule type" value="Genomic_DNA"/>
</dbReference>
<dbReference type="Proteomes" id="UP001107558">
    <property type="component" value="Chromosome 4"/>
</dbReference>
<organism evidence="5 6">
    <name type="scientific">Polypedilum vanderplanki</name>
    <name type="common">Sleeping chironomid midge</name>
    <dbReference type="NCBI Taxonomy" id="319348"/>
    <lineage>
        <taxon>Eukaryota</taxon>
        <taxon>Metazoa</taxon>
        <taxon>Ecdysozoa</taxon>
        <taxon>Arthropoda</taxon>
        <taxon>Hexapoda</taxon>
        <taxon>Insecta</taxon>
        <taxon>Pterygota</taxon>
        <taxon>Neoptera</taxon>
        <taxon>Endopterygota</taxon>
        <taxon>Diptera</taxon>
        <taxon>Nematocera</taxon>
        <taxon>Chironomoidea</taxon>
        <taxon>Chironomidae</taxon>
        <taxon>Chironominae</taxon>
        <taxon>Polypedilum</taxon>
        <taxon>Polypedilum</taxon>
    </lineage>
</organism>
<proteinExistence type="inferred from homology"/>
<keyword evidence="1 4" id="KW-0732">Signal</keyword>
<feature type="chain" id="PRO_5039932006" description="Hemolymph juvenile hormone binding protein" evidence="4">
    <location>
        <begin position="20"/>
        <end position="246"/>
    </location>
</feature>
<dbReference type="InterPro" id="IPR038606">
    <property type="entry name" value="To_sf"/>
</dbReference>
<evidence type="ECO:0000256" key="1">
    <source>
        <dbReference type="ARBA" id="ARBA00022729"/>
    </source>
</evidence>
<gene>
    <name evidence="5" type="ORF">PVAND_014688</name>
</gene>
<sequence length="246" mass="27674">MKFFNSIFLLCLLFNLTKAKLPSTIPICGRYDPKISDCILRSVKTIQPRLASGNLGSGLQIPSLEPLLIKFLTYGNERNLKVTITNLLVHGSSNFRIDKLRTNINDLKFDFIITFPRLNVKGNYNFVLSLLGAPLSSQGEIFGTIDEPKARVGLKAYKYLQNGQEYIKVEPIRINIQRGSIKSLKLTNLFGGSPVIGEIVNSLLVSNSEYLINDVYPHIETNLSELFTNIANRILIEATFDELFPY</sequence>
<dbReference type="Pfam" id="PF06585">
    <property type="entry name" value="JHBP"/>
    <property type="match status" value="1"/>
</dbReference>
<dbReference type="PANTHER" id="PTHR11008:SF39">
    <property type="entry name" value="CIRCADIAN CLOCK-CONTROLLED PROTEIN-LIKE PROTEIN"/>
    <property type="match status" value="1"/>
</dbReference>
<evidence type="ECO:0000313" key="6">
    <source>
        <dbReference type="Proteomes" id="UP001107558"/>
    </source>
</evidence>
<dbReference type="OrthoDB" id="8179031at2759"/>
<dbReference type="AlphaFoldDB" id="A0A9J6B9W6"/>
<keyword evidence="6" id="KW-1185">Reference proteome</keyword>
<dbReference type="Gene3D" id="3.15.10.30">
    <property type="entry name" value="Haemolymph juvenile hormone binding protein"/>
    <property type="match status" value="1"/>
</dbReference>
<evidence type="ECO:0000256" key="2">
    <source>
        <dbReference type="ARBA" id="ARBA00023108"/>
    </source>
</evidence>
<name>A0A9J6B9W6_POLVA</name>
<evidence type="ECO:0008006" key="7">
    <source>
        <dbReference type="Google" id="ProtNLM"/>
    </source>
</evidence>
<dbReference type="SMART" id="SM00700">
    <property type="entry name" value="JHBP"/>
    <property type="match status" value="1"/>
</dbReference>
<keyword evidence="2" id="KW-0090">Biological rhythms</keyword>
<dbReference type="PANTHER" id="PTHR11008">
    <property type="entry name" value="PROTEIN TAKEOUT-LIKE PROTEIN"/>
    <property type="match status" value="1"/>
</dbReference>
<dbReference type="GO" id="GO:0005615">
    <property type="term" value="C:extracellular space"/>
    <property type="evidence" value="ECO:0007669"/>
    <property type="project" value="TreeGrafter"/>
</dbReference>
<comment type="caution">
    <text evidence="5">The sequence shown here is derived from an EMBL/GenBank/DDBJ whole genome shotgun (WGS) entry which is preliminary data.</text>
</comment>
<dbReference type="InterPro" id="IPR010562">
    <property type="entry name" value="Haemolymph_juvenile_hormone-bd"/>
</dbReference>
<dbReference type="FunFam" id="3.15.10.30:FF:000001">
    <property type="entry name" value="Takeout-like protein 1"/>
    <property type="match status" value="1"/>
</dbReference>
<protein>
    <recommendedName>
        <fullName evidence="7">Hemolymph juvenile hormone binding protein</fullName>
    </recommendedName>
</protein>
<evidence type="ECO:0000313" key="5">
    <source>
        <dbReference type="EMBL" id="KAG5666673.1"/>
    </source>
</evidence>
<reference evidence="5" key="1">
    <citation type="submission" date="2021-03" db="EMBL/GenBank/DDBJ databases">
        <title>Chromosome level genome of the anhydrobiotic midge Polypedilum vanderplanki.</title>
        <authorList>
            <person name="Yoshida Y."/>
            <person name="Kikawada T."/>
            <person name="Gusev O."/>
        </authorList>
    </citation>
    <scope>NUCLEOTIDE SEQUENCE</scope>
    <source>
        <strain evidence="5">NIAS01</strain>
        <tissue evidence="5">Whole body or cell culture</tissue>
    </source>
</reference>
<evidence type="ECO:0000256" key="3">
    <source>
        <dbReference type="ARBA" id="ARBA00060902"/>
    </source>
</evidence>
<accession>A0A9J6B9W6</accession>
<feature type="signal peptide" evidence="4">
    <location>
        <begin position="1"/>
        <end position="19"/>
    </location>
</feature>